<proteinExistence type="predicted"/>
<name>A0A8S3YPV6_9EUPU</name>
<keyword evidence="9" id="KW-1185">Reference proteome</keyword>
<feature type="transmembrane region" description="Helical" evidence="7">
    <location>
        <begin position="35"/>
        <end position="55"/>
    </location>
</feature>
<dbReference type="PANTHER" id="PTHR16133">
    <property type="entry name" value="SOLUTE CARRIER FAMILY 39 ZINC TRANSPORTER , MEMBER 9-RELATED"/>
    <property type="match status" value="1"/>
</dbReference>
<evidence type="ECO:0000256" key="6">
    <source>
        <dbReference type="ARBA" id="ARBA00023136"/>
    </source>
</evidence>
<keyword evidence="4 7" id="KW-1133">Transmembrane helix</keyword>
<dbReference type="OrthoDB" id="19859at2759"/>
<evidence type="ECO:0008006" key="10">
    <source>
        <dbReference type="Google" id="ProtNLM"/>
    </source>
</evidence>
<evidence type="ECO:0000313" key="8">
    <source>
        <dbReference type="EMBL" id="CAG5117495.1"/>
    </source>
</evidence>
<evidence type="ECO:0000256" key="1">
    <source>
        <dbReference type="ARBA" id="ARBA00004127"/>
    </source>
</evidence>
<evidence type="ECO:0000256" key="3">
    <source>
        <dbReference type="ARBA" id="ARBA00022692"/>
    </source>
</evidence>
<protein>
    <recommendedName>
        <fullName evidence="10">Solute carrier family 39 member 9</fullName>
    </recommendedName>
</protein>
<feature type="transmembrane region" description="Helical" evidence="7">
    <location>
        <begin position="298"/>
        <end position="315"/>
    </location>
</feature>
<dbReference type="AlphaFoldDB" id="A0A8S3YPV6"/>
<comment type="subcellular location">
    <subcellularLocation>
        <location evidence="1">Endomembrane system</location>
        <topology evidence="1">Multi-pass membrane protein</topology>
    </subcellularLocation>
    <subcellularLocation>
        <location evidence="2">Golgi apparatus membrane</location>
    </subcellularLocation>
</comment>
<feature type="transmembrane region" description="Helical" evidence="7">
    <location>
        <begin position="6"/>
        <end position="28"/>
    </location>
</feature>
<dbReference type="InterPro" id="IPR045891">
    <property type="entry name" value="ZIP9"/>
</dbReference>
<comment type="caution">
    <text evidence="8">The sequence shown here is derived from an EMBL/GenBank/DDBJ whole genome shotgun (WGS) entry which is preliminary data.</text>
</comment>
<keyword evidence="6 7" id="KW-0472">Membrane</keyword>
<evidence type="ECO:0000256" key="7">
    <source>
        <dbReference type="SAM" id="Phobius"/>
    </source>
</evidence>
<dbReference type="Proteomes" id="UP000678393">
    <property type="component" value="Unassembled WGS sequence"/>
</dbReference>
<evidence type="ECO:0000256" key="4">
    <source>
        <dbReference type="ARBA" id="ARBA00022989"/>
    </source>
</evidence>
<keyword evidence="3 7" id="KW-0812">Transmembrane</keyword>
<evidence type="ECO:0000313" key="9">
    <source>
        <dbReference type="Proteomes" id="UP000678393"/>
    </source>
</evidence>
<feature type="transmembrane region" description="Helical" evidence="7">
    <location>
        <begin position="215"/>
        <end position="234"/>
    </location>
</feature>
<organism evidence="8 9">
    <name type="scientific">Candidula unifasciata</name>
    <dbReference type="NCBI Taxonomy" id="100452"/>
    <lineage>
        <taxon>Eukaryota</taxon>
        <taxon>Metazoa</taxon>
        <taxon>Spiralia</taxon>
        <taxon>Lophotrochozoa</taxon>
        <taxon>Mollusca</taxon>
        <taxon>Gastropoda</taxon>
        <taxon>Heterobranchia</taxon>
        <taxon>Euthyneura</taxon>
        <taxon>Panpulmonata</taxon>
        <taxon>Eupulmonata</taxon>
        <taxon>Stylommatophora</taxon>
        <taxon>Helicina</taxon>
        <taxon>Helicoidea</taxon>
        <taxon>Geomitridae</taxon>
        <taxon>Candidula</taxon>
    </lineage>
</organism>
<sequence>MDDILTLLGLSLAMLIGCYLAGMIPLTVSLSEEKLKLVTVLGAGLLVGTALAVIVPEGVHALYSSAKIPDAPAVSVIKEVADTNKEAPEEHKHTEHEHHSDMLEKHSTIGISLVTGFIFMLLVDQLGGSMHAHSVPTDAESAGHTQNRHKITATLGLVVHAAADGVALGAAITLAETHITMIVFVAIMLHKAPAAFGLVSFLLHEGLDRTRIRKHLAVFSVAAPLLAVITYIALSQQNKEALSGIQTTGIAMLFSAGTFLYVATVHVLPEISITHIQHKSADGTVVIREHKGFRKTELLVLVIGALLPLIIAVGHKH</sequence>
<evidence type="ECO:0000256" key="5">
    <source>
        <dbReference type="ARBA" id="ARBA00023034"/>
    </source>
</evidence>
<accession>A0A8S3YPV6</accession>
<dbReference type="GO" id="GO:0006829">
    <property type="term" value="P:zinc ion transport"/>
    <property type="evidence" value="ECO:0007669"/>
    <property type="project" value="InterPro"/>
</dbReference>
<dbReference type="PANTHER" id="PTHR16133:SF0">
    <property type="entry name" value="ZINC_IRON REGULATED TRANSPORTER-RELATED PROTEIN 102B, ISOFORM E"/>
    <property type="match status" value="1"/>
</dbReference>
<feature type="transmembrane region" description="Helical" evidence="7">
    <location>
        <begin position="246"/>
        <end position="268"/>
    </location>
</feature>
<dbReference type="EMBL" id="CAJHNH020000414">
    <property type="protein sequence ID" value="CAG5117495.1"/>
    <property type="molecule type" value="Genomic_DNA"/>
</dbReference>
<dbReference type="InterPro" id="IPR003689">
    <property type="entry name" value="ZIP"/>
</dbReference>
<dbReference type="GO" id="GO:0046873">
    <property type="term" value="F:metal ion transmembrane transporter activity"/>
    <property type="evidence" value="ECO:0007669"/>
    <property type="project" value="InterPro"/>
</dbReference>
<evidence type="ECO:0000256" key="2">
    <source>
        <dbReference type="ARBA" id="ARBA00004394"/>
    </source>
</evidence>
<feature type="transmembrane region" description="Helical" evidence="7">
    <location>
        <begin position="181"/>
        <end position="203"/>
    </location>
</feature>
<keyword evidence="5" id="KW-0333">Golgi apparatus</keyword>
<dbReference type="GO" id="GO:0000139">
    <property type="term" value="C:Golgi membrane"/>
    <property type="evidence" value="ECO:0007669"/>
    <property type="project" value="UniProtKB-SubCell"/>
</dbReference>
<gene>
    <name evidence="8" type="ORF">CUNI_LOCUS3053</name>
</gene>
<feature type="transmembrane region" description="Helical" evidence="7">
    <location>
        <begin position="155"/>
        <end position="175"/>
    </location>
</feature>
<dbReference type="Pfam" id="PF02535">
    <property type="entry name" value="Zip"/>
    <property type="match status" value="1"/>
</dbReference>
<reference evidence="8" key="1">
    <citation type="submission" date="2021-04" db="EMBL/GenBank/DDBJ databases">
        <authorList>
            <consortium name="Molecular Ecology Group"/>
        </authorList>
    </citation>
    <scope>NUCLEOTIDE SEQUENCE</scope>
</reference>